<dbReference type="EMBL" id="JAPWGM010000001">
    <property type="protein sequence ID" value="MCZ4243152.1"/>
    <property type="molecule type" value="Genomic_DNA"/>
</dbReference>
<evidence type="ECO:0000256" key="1">
    <source>
        <dbReference type="SAM" id="SignalP"/>
    </source>
</evidence>
<keyword evidence="1" id="KW-0732">Signal</keyword>
<organism evidence="3 4">
    <name type="scientific">Pedobacter punctiformis</name>
    <dbReference type="NCBI Taxonomy" id="3004097"/>
    <lineage>
        <taxon>Bacteria</taxon>
        <taxon>Pseudomonadati</taxon>
        <taxon>Bacteroidota</taxon>
        <taxon>Sphingobacteriia</taxon>
        <taxon>Sphingobacteriales</taxon>
        <taxon>Sphingobacteriaceae</taxon>
        <taxon>Pedobacter</taxon>
    </lineage>
</organism>
<evidence type="ECO:0000313" key="3">
    <source>
        <dbReference type="EMBL" id="MCZ4243152.1"/>
    </source>
</evidence>
<accession>A0ABT4L641</accession>
<keyword evidence="4" id="KW-1185">Reference proteome</keyword>
<sequence>MKKILFTMAFIAIFSTKFTFAQSKTDAAFNQVLTAYYDVKNALATDKKDVAVEKSKVLLAKVEAVPHTDIPDAAHKIWMEQAAIIKTNAKSLSASKDIKVQRKSFENISYAMIKTLKAVKFNSATVYVQHCPMAKASWLNEKENIENPYYGKMMFDCGDVSETIKAK</sequence>
<protein>
    <submittedName>
        <fullName evidence="3">DUF3347 domain-containing protein</fullName>
    </submittedName>
</protein>
<dbReference type="InterPro" id="IPR021782">
    <property type="entry name" value="DUF3347"/>
</dbReference>
<feature type="domain" description="DUF3347" evidence="2">
    <location>
        <begin position="32"/>
        <end position="121"/>
    </location>
</feature>
<dbReference type="RefSeq" id="WP_269426223.1">
    <property type="nucleotide sequence ID" value="NZ_JAPWGM010000001.1"/>
</dbReference>
<dbReference type="Pfam" id="PF11827">
    <property type="entry name" value="DUF3347"/>
    <property type="match status" value="1"/>
</dbReference>
<evidence type="ECO:0000313" key="4">
    <source>
        <dbReference type="Proteomes" id="UP001144347"/>
    </source>
</evidence>
<gene>
    <name evidence="3" type="ORF">O0955_03975</name>
</gene>
<feature type="chain" id="PRO_5046980119" evidence="1">
    <location>
        <begin position="22"/>
        <end position="167"/>
    </location>
</feature>
<evidence type="ECO:0000259" key="2">
    <source>
        <dbReference type="Pfam" id="PF11827"/>
    </source>
</evidence>
<proteinExistence type="predicted"/>
<reference evidence="3" key="1">
    <citation type="submission" date="2022-12" db="EMBL/GenBank/DDBJ databases">
        <title>Genome sequence of HCMS5-2.</title>
        <authorList>
            <person name="Woo H."/>
        </authorList>
    </citation>
    <scope>NUCLEOTIDE SEQUENCE</scope>
    <source>
        <strain evidence="3">HCMS5-2</strain>
    </source>
</reference>
<comment type="caution">
    <text evidence="3">The sequence shown here is derived from an EMBL/GenBank/DDBJ whole genome shotgun (WGS) entry which is preliminary data.</text>
</comment>
<feature type="signal peptide" evidence="1">
    <location>
        <begin position="1"/>
        <end position="21"/>
    </location>
</feature>
<dbReference type="Proteomes" id="UP001144347">
    <property type="component" value="Unassembled WGS sequence"/>
</dbReference>
<name>A0ABT4L641_9SPHI</name>